<reference evidence="1 2" key="1">
    <citation type="journal article" date="2024" name="Plant Biotechnol. J.">
        <title>Genome and CRISPR/Cas9 system of a widespread forest tree (Populus alba) in the world.</title>
        <authorList>
            <person name="Liu Y.J."/>
            <person name="Jiang P.F."/>
            <person name="Han X.M."/>
            <person name="Li X.Y."/>
            <person name="Wang H.M."/>
            <person name="Wang Y.J."/>
            <person name="Wang X.X."/>
            <person name="Zeng Q.Y."/>
        </authorList>
    </citation>
    <scope>NUCLEOTIDE SEQUENCE [LARGE SCALE GENOMIC DNA]</scope>
    <source>
        <strain evidence="2">cv. PAL-ZL1</strain>
    </source>
</reference>
<gene>
    <name evidence="1" type="ORF">D5086_008608</name>
</gene>
<evidence type="ECO:0000313" key="2">
    <source>
        <dbReference type="Proteomes" id="UP000309997"/>
    </source>
</evidence>
<name>A0ACC4CGY1_POPAL</name>
<dbReference type="EMBL" id="RCHU02000004">
    <property type="protein sequence ID" value="KAL3596971.1"/>
    <property type="molecule type" value="Genomic_DNA"/>
</dbReference>
<proteinExistence type="predicted"/>
<sequence>MPRKVRGREESMTDSGCRDEWDEEIGEGDWLWVKGKKGSVGEEEVREEIWFWPTERETVDQWPAEEGNQEFSKAKATFSLVWLTRGELVMESHPDEGEWLV</sequence>
<comment type="caution">
    <text evidence="1">The sequence shown here is derived from an EMBL/GenBank/DDBJ whole genome shotgun (WGS) entry which is preliminary data.</text>
</comment>
<accession>A0ACC4CGY1</accession>
<protein>
    <submittedName>
        <fullName evidence="1">Uncharacterized protein</fullName>
    </submittedName>
</protein>
<evidence type="ECO:0000313" key="1">
    <source>
        <dbReference type="EMBL" id="KAL3596971.1"/>
    </source>
</evidence>
<keyword evidence="2" id="KW-1185">Reference proteome</keyword>
<organism evidence="1 2">
    <name type="scientific">Populus alba</name>
    <name type="common">White poplar</name>
    <dbReference type="NCBI Taxonomy" id="43335"/>
    <lineage>
        <taxon>Eukaryota</taxon>
        <taxon>Viridiplantae</taxon>
        <taxon>Streptophyta</taxon>
        <taxon>Embryophyta</taxon>
        <taxon>Tracheophyta</taxon>
        <taxon>Spermatophyta</taxon>
        <taxon>Magnoliopsida</taxon>
        <taxon>eudicotyledons</taxon>
        <taxon>Gunneridae</taxon>
        <taxon>Pentapetalae</taxon>
        <taxon>rosids</taxon>
        <taxon>fabids</taxon>
        <taxon>Malpighiales</taxon>
        <taxon>Salicaceae</taxon>
        <taxon>Saliceae</taxon>
        <taxon>Populus</taxon>
    </lineage>
</organism>
<dbReference type="Proteomes" id="UP000309997">
    <property type="component" value="Unassembled WGS sequence"/>
</dbReference>